<dbReference type="RefSeq" id="WP_268877858.1">
    <property type="nucleotide sequence ID" value="NZ_CAXURC020000003.1"/>
</dbReference>
<gene>
    <name evidence="1" type="ORF">CEV34_4415</name>
</gene>
<protein>
    <submittedName>
        <fullName evidence="1">Uncharacterized protein</fullName>
    </submittedName>
</protein>
<dbReference type="AlphaFoldDB" id="A0A256G649"/>
<evidence type="ECO:0000313" key="1">
    <source>
        <dbReference type="EMBL" id="OYR22583.1"/>
    </source>
</evidence>
<proteinExistence type="predicted"/>
<accession>A0A256G649</accession>
<evidence type="ECO:0000313" key="2">
    <source>
        <dbReference type="Proteomes" id="UP000216188"/>
    </source>
</evidence>
<dbReference type="Proteomes" id="UP000216188">
    <property type="component" value="Unassembled WGS sequence"/>
</dbReference>
<name>A0A256G649_9HYPH</name>
<sequence length="41" mass="4371">MTPIYVQELAQTIVQTATTILDEVKAQLEPVAAISSIATVL</sequence>
<reference evidence="1 2" key="1">
    <citation type="submission" date="2017-07" db="EMBL/GenBank/DDBJ databases">
        <title>Phylogenetic study on the rhizospheric bacterium Ochrobactrum sp. A44.</title>
        <authorList>
            <person name="Krzyzanowska D.M."/>
            <person name="Ossowicki A."/>
            <person name="Rajewska M."/>
            <person name="Maciag T."/>
            <person name="Kaczynski Z."/>
            <person name="Czerwicka M."/>
            <person name="Jafra S."/>
        </authorList>
    </citation>
    <scope>NUCLEOTIDE SEQUENCE [LARGE SCALE GENOMIC DNA]</scope>
    <source>
        <strain evidence="1 2">CCUG 30717</strain>
    </source>
</reference>
<keyword evidence="2" id="KW-1185">Reference proteome</keyword>
<dbReference type="EMBL" id="NNRM01000044">
    <property type="protein sequence ID" value="OYR22583.1"/>
    <property type="molecule type" value="Genomic_DNA"/>
</dbReference>
<organism evidence="1 2">
    <name type="scientific">Brucella pseudogrignonensis</name>
    <dbReference type="NCBI Taxonomy" id="419475"/>
    <lineage>
        <taxon>Bacteria</taxon>
        <taxon>Pseudomonadati</taxon>
        <taxon>Pseudomonadota</taxon>
        <taxon>Alphaproteobacteria</taxon>
        <taxon>Hyphomicrobiales</taxon>
        <taxon>Brucellaceae</taxon>
        <taxon>Brucella/Ochrobactrum group</taxon>
        <taxon>Brucella</taxon>
    </lineage>
</organism>
<comment type="caution">
    <text evidence="1">The sequence shown here is derived from an EMBL/GenBank/DDBJ whole genome shotgun (WGS) entry which is preliminary data.</text>
</comment>